<evidence type="ECO:0000256" key="13">
    <source>
        <dbReference type="SAM" id="MobiDB-lite"/>
    </source>
</evidence>
<dbReference type="PANTHER" id="PTHR10615">
    <property type="entry name" value="HISTONE ACETYLTRANSFERASE"/>
    <property type="match status" value="1"/>
</dbReference>
<protein>
    <recommendedName>
        <fullName evidence="3 12">Histone acetyltransferase</fullName>
        <ecNumber evidence="3 12">2.3.1.48</ecNumber>
    </recommendedName>
</protein>
<reference evidence="16" key="1">
    <citation type="submission" date="2019-03" db="EMBL/GenBank/DDBJ databases">
        <title>Snf2 controls pulcherriminic acid biosynthesis and connects pigmentation and antifungal activity of the yeast Metschnikowia pulcherrima.</title>
        <authorList>
            <person name="Gore-Lloyd D."/>
            <person name="Sumann I."/>
            <person name="Brachmann A.O."/>
            <person name="Schneeberger K."/>
            <person name="Ortiz-Merino R.A."/>
            <person name="Moreno-Beltran M."/>
            <person name="Schlaefli M."/>
            <person name="Kirner P."/>
            <person name="Santos Kron A."/>
            <person name="Wolfe K.H."/>
            <person name="Piel J."/>
            <person name="Ahrens C.H."/>
            <person name="Henk D."/>
            <person name="Freimoser F.M."/>
        </authorList>
    </citation>
    <scope>NUCLEOTIDE SEQUENCE [LARGE SCALE GENOMIC DNA]</scope>
    <source>
        <strain evidence="16">APC 1.2</strain>
    </source>
</reference>
<feature type="compositionally biased region" description="Basic residues" evidence="13">
    <location>
        <begin position="814"/>
        <end position="823"/>
    </location>
</feature>
<feature type="compositionally biased region" description="Acidic residues" evidence="13">
    <location>
        <begin position="733"/>
        <end position="746"/>
    </location>
</feature>
<proteinExistence type="inferred from homology"/>
<dbReference type="Proteomes" id="UP000292447">
    <property type="component" value="Chromosome V"/>
</dbReference>
<evidence type="ECO:0000256" key="9">
    <source>
        <dbReference type="ARBA" id="ARBA00022990"/>
    </source>
</evidence>
<dbReference type="GO" id="GO:0003682">
    <property type="term" value="F:chromatin binding"/>
    <property type="evidence" value="ECO:0007669"/>
    <property type="project" value="TreeGrafter"/>
</dbReference>
<evidence type="ECO:0000256" key="7">
    <source>
        <dbReference type="ARBA" id="ARBA00022833"/>
    </source>
</evidence>
<feature type="compositionally biased region" description="Acidic residues" evidence="13">
    <location>
        <begin position="703"/>
        <end position="713"/>
    </location>
</feature>
<keyword evidence="10 12" id="KW-0539">Nucleus</keyword>
<accession>A0A4P6XTJ5</accession>
<comment type="similarity">
    <text evidence="2 12">Belongs to the MYST (SAS/MOZ) family.</text>
</comment>
<dbReference type="STRING" id="2163413.A0A4P6XTJ5"/>
<evidence type="ECO:0000256" key="12">
    <source>
        <dbReference type="RuleBase" id="RU361211"/>
    </source>
</evidence>
<dbReference type="FunFam" id="3.40.630.30:FF:000001">
    <property type="entry name" value="Histone acetyltransferase"/>
    <property type="match status" value="1"/>
</dbReference>
<keyword evidence="16" id="KW-1185">Reference proteome</keyword>
<dbReference type="InterPro" id="IPR050603">
    <property type="entry name" value="MYST_HAT"/>
</dbReference>
<evidence type="ECO:0000256" key="5">
    <source>
        <dbReference type="ARBA" id="ARBA00022723"/>
    </source>
</evidence>
<dbReference type="GO" id="GO:0006357">
    <property type="term" value="P:regulation of transcription by RNA polymerase II"/>
    <property type="evidence" value="ECO:0007669"/>
    <property type="project" value="TreeGrafter"/>
</dbReference>
<evidence type="ECO:0000259" key="14">
    <source>
        <dbReference type="PROSITE" id="PS51726"/>
    </source>
</evidence>
<dbReference type="FunFam" id="3.30.60.60:FF:000001">
    <property type="entry name" value="Histone acetyltransferase"/>
    <property type="match status" value="1"/>
</dbReference>
<feature type="active site" description="Proton donor/acceptor" evidence="11">
    <location>
        <position position="476"/>
    </location>
</feature>
<feature type="region of interest" description="Disordered" evidence="13">
    <location>
        <begin position="688"/>
        <end position="823"/>
    </location>
</feature>
<keyword evidence="4 15" id="KW-0808">Transferase</keyword>
<organism evidence="15 16">
    <name type="scientific">Metschnikowia aff. pulcherrima</name>
    <dbReference type="NCBI Taxonomy" id="2163413"/>
    <lineage>
        <taxon>Eukaryota</taxon>
        <taxon>Fungi</taxon>
        <taxon>Dikarya</taxon>
        <taxon>Ascomycota</taxon>
        <taxon>Saccharomycotina</taxon>
        <taxon>Pichiomycetes</taxon>
        <taxon>Metschnikowiaceae</taxon>
        <taxon>Metschnikowia</taxon>
    </lineage>
</organism>
<dbReference type="EC" id="2.3.1.48" evidence="3 12"/>
<feature type="compositionally biased region" description="Acidic residues" evidence="13">
    <location>
        <begin position="753"/>
        <end position="780"/>
    </location>
</feature>
<feature type="region of interest" description="Disordered" evidence="13">
    <location>
        <begin position="133"/>
        <end position="161"/>
    </location>
</feature>
<dbReference type="GO" id="GO:0005634">
    <property type="term" value="C:nucleus"/>
    <property type="evidence" value="ECO:0007669"/>
    <property type="project" value="UniProtKB-SubCell"/>
</dbReference>
<evidence type="ECO:0000256" key="10">
    <source>
        <dbReference type="ARBA" id="ARBA00023242"/>
    </source>
</evidence>
<dbReference type="InterPro" id="IPR016181">
    <property type="entry name" value="Acyl_CoA_acyltransferase"/>
</dbReference>
<dbReference type="InterPro" id="IPR040706">
    <property type="entry name" value="Zf-MYST"/>
</dbReference>
<keyword evidence="6" id="KW-0863">Zinc-finger</keyword>
<dbReference type="GO" id="GO:1990467">
    <property type="term" value="C:NuA3a histone acetyltransferase complex"/>
    <property type="evidence" value="ECO:0007669"/>
    <property type="project" value="TreeGrafter"/>
</dbReference>
<dbReference type="AlphaFoldDB" id="A0A4P6XTJ5"/>
<keyword evidence="8" id="KW-0156">Chromatin regulator</keyword>
<feature type="compositionally biased region" description="Polar residues" evidence="13">
    <location>
        <begin position="47"/>
        <end position="60"/>
    </location>
</feature>
<evidence type="ECO:0000256" key="6">
    <source>
        <dbReference type="ARBA" id="ARBA00022771"/>
    </source>
</evidence>
<dbReference type="PANTHER" id="PTHR10615:SF161">
    <property type="entry name" value="HISTONE ACETYLTRANSFERASE KAT7"/>
    <property type="match status" value="1"/>
</dbReference>
<keyword evidence="7" id="KW-0862">Zinc</keyword>
<dbReference type="Pfam" id="PF17772">
    <property type="entry name" value="zf-MYST"/>
    <property type="match status" value="1"/>
</dbReference>
<dbReference type="GO" id="GO:0031507">
    <property type="term" value="P:heterochromatin formation"/>
    <property type="evidence" value="ECO:0007669"/>
    <property type="project" value="UniProtKB-ARBA"/>
</dbReference>
<evidence type="ECO:0000256" key="11">
    <source>
        <dbReference type="PIRSR" id="PIRSR602717-51"/>
    </source>
</evidence>
<evidence type="ECO:0000256" key="8">
    <source>
        <dbReference type="ARBA" id="ARBA00022853"/>
    </source>
</evidence>
<comment type="catalytic activity">
    <reaction evidence="12">
        <text>L-lysyl-[protein] + acetyl-CoA = N(6)-acetyl-L-lysyl-[protein] + CoA + H(+)</text>
        <dbReference type="Rhea" id="RHEA:45948"/>
        <dbReference type="Rhea" id="RHEA-COMP:9752"/>
        <dbReference type="Rhea" id="RHEA-COMP:10731"/>
        <dbReference type="ChEBI" id="CHEBI:15378"/>
        <dbReference type="ChEBI" id="CHEBI:29969"/>
        <dbReference type="ChEBI" id="CHEBI:57287"/>
        <dbReference type="ChEBI" id="CHEBI:57288"/>
        <dbReference type="ChEBI" id="CHEBI:61930"/>
        <dbReference type="EC" id="2.3.1.48"/>
    </reaction>
</comment>
<keyword evidence="9" id="KW-0007">Acetylation</keyword>
<dbReference type="EMBL" id="CP034460">
    <property type="protein sequence ID" value="QBM90145.1"/>
    <property type="molecule type" value="Genomic_DNA"/>
</dbReference>
<feature type="compositionally biased region" description="Basic and acidic residues" evidence="13">
    <location>
        <begin position="17"/>
        <end position="31"/>
    </location>
</feature>
<dbReference type="Gene3D" id="3.30.60.60">
    <property type="entry name" value="N-acetyl transferase-like"/>
    <property type="match status" value="1"/>
</dbReference>
<dbReference type="InterPro" id="IPR002717">
    <property type="entry name" value="HAT_MYST-type"/>
</dbReference>
<feature type="region of interest" description="Disordered" evidence="13">
    <location>
        <begin position="17"/>
        <end position="88"/>
    </location>
</feature>
<dbReference type="GO" id="GO:0008270">
    <property type="term" value="F:zinc ion binding"/>
    <property type="evidence" value="ECO:0007669"/>
    <property type="project" value="UniProtKB-KW"/>
</dbReference>
<dbReference type="PROSITE" id="PS51726">
    <property type="entry name" value="MYST_HAT"/>
    <property type="match status" value="1"/>
</dbReference>
<evidence type="ECO:0000256" key="3">
    <source>
        <dbReference type="ARBA" id="ARBA00013184"/>
    </source>
</evidence>
<dbReference type="InterPro" id="IPR036388">
    <property type="entry name" value="WH-like_DNA-bd_sf"/>
</dbReference>
<name>A0A4P6XTJ5_9ASCO</name>
<dbReference type="GO" id="GO:0004402">
    <property type="term" value="F:histone acetyltransferase activity"/>
    <property type="evidence" value="ECO:0007669"/>
    <property type="project" value="InterPro"/>
</dbReference>
<evidence type="ECO:0000256" key="1">
    <source>
        <dbReference type="ARBA" id="ARBA00004123"/>
    </source>
</evidence>
<dbReference type="GO" id="GO:0003712">
    <property type="term" value="F:transcription coregulator activity"/>
    <property type="evidence" value="ECO:0007669"/>
    <property type="project" value="TreeGrafter"/>
</dbReference>
<dbReference type="Gene3D" id="3.40.630.30">
    <property type="match status" value="1"/>
</dbReference>
<evidence type="ECO:0000313" key="16">
    <source>
        <dbReference type="Proteomes" id="UP000292447"/>
    </source>
</evidence>
<gene>
    <name evidence="15" type="primary">MPUL0E03850</name>
    <name evidence="15" type="ORF">METSCH_E03850</name>
</gene>
<sequence>MGKLLDEIKITNNKIYEHMPEGRLRHSRDGDSSPGTNTSLPSPPRPNGTSRPTHSASSVDGNGVSAGEAKQSAKTLQVPPNGQIRRKGRPRMFLAQVVSQSDGEFMVLIKFNVRNKLARRYFGIVPPAAPPVESLSRLRPPQSRIRRTDSRDDVETVSVGRTRRKRGSRLPINNRQVPHTRARDLGLEARLARHSARKRFRPASDKPTLLLEATERLLESLERDLPYHGVLPFPECIINHTDPTAADRKVFDDLAKEAAQRQTQVQNQMLAGSVPEDSPAATPIPQGASHYYLRSQIEKLQFREYLIDTWYSLPYPEEYAKHKVLYTCEFCLKYMSLPQAFFRHQAKSCNFGNNHPPGVEIYRDPVLRIAFWEVDGRKNIEYCQSLCLLAKLFLNSKTLYYDVEPFVFYVLTEIDEQDSSTYHFVGYFSKEKLNNSDYNVSCILTLPIYQRKGYGSLMIDFSYLLSRREFKYGTPEKPLSDLGLVSYRNYWKIAVAQTLRRLHDDFLSQGMALASLTLENIAQLTGMKPSDVVFALEQLDALLKHKQTGSYAISLKLDLIDAVIAKWELRNYVQLNPGYLLWKPLIYGPSGGINSAPALTLIPQAGSLAPIVSNSISMITEFLKDDIDNPYTFEEEAYKAIEASFAEKSSESKKSTFEPSDYHLCHPDIEIATQEKPSLETDDVKLAAPNSDDMELESGSTDTESEEFVEDNGEPLTADRSIGALIQENDLVSGEEADELFEEDSEPDKGEALLEDDDDEVDDESEKSDEEEEEEEEEETPVIPIAKTRPEPRKTRSHHQAQLAAPAPAPVHNNLRRTTRQRR</sequence>
<evidence type="ECO:0000313" key="15">
    <source>
        <dbReference type="EMBL" id="QBM90145.1"/>
    </source>
</evidence>
<dbReference type="Gene3D" id="1.10.10.10">
    <property type="entry name" value="Winged helix-like DNA-binding domain superfamily/Winged helix DNA-binding domain"/>
    <property type="match status" value="1"/>
</dbReference>
<dbReference type="SUPFAM" id="SSF55729">
    <property type="entry name" value="Acyl-CoA N-acyltransferases (Nat)"/>
    <property type="match status" value="1"/>
</dbReference>
<keyword evidence="5" id="KW-0479">Metal-binding</keyword>
<feature type="domain" description="MYST-type HAT" evidence="14">
    <location>
        <begin position="292"/>
        <end position="584"/>
    </location>
</feature>
<evidence type="ECO:0000256" key="4">
    <source>
        <dbReference type="ARBA" id="ARBA00022679"/>
    </source>
</evidence>
<evidence type="ECO:0000256" key="2">
    <source>
        <dbReference type="ARBA" id="ARBA00010107"/>
    </source>
</evidence>
<dbReference type="Pfam" id="PF01853">
    <property type="entry name" value="MOZ_SAS"/>
    <property type="match status" value="1"/>
</dbReference>
<comment type="subcellular location">
    <subcellularLocation>
        <location evidence="1 12">Nucleus</location>
    </subcellularLocation>
</comment>